<sequence length="131" mass="15891">MLPQIHQEVMKSWHIFKEFLQQKELMRYSNGWNLLSSKHEIKKAKEYHSKKRDKSKEESPVASNSKPQVSQPSQEGKNNMKKNWRKQYYSSYRITRIQKDAMDNVFNIARALMEFKDKEKQKMRQTHFPKK</sequence>
<reference evidence="2" key="1">
    <citation type="submission" date="2021-03" db="EMBL/GenBank/DDBJ databases">
        <title>Draft genome sequence of rust myrtle Austropuccinia psidii MF-1, a brazilian biotype.</title>
        <authorList>
            <person name="Quecine M.C."/>
            <person name="Pachon D.M.R."/>
            <person name="Bonatelli M.L."/>
            <person name="Correr F.H."/>
            <person name="Franceschini L.M."/>
            <person name="Leite T.F."/>
            <person name="Margarido G.R.A."/>
            <person name="Almeida C.A."/>
            <person name="Ferrarezi J.A."/>
            <person name="Labate C.A."/>
        </authorList>
    </citation>
    <scope>NUCLEOTIDE SEQUENCE</scope>
    <source>
        <strain evidence="2">MF-1</strain>
    </source>
</reference>
<organism evidence="2 3">
    <name type="scientific">Austropuccinia psidii MF-1</name>
    <dbReference type="NCBI Taxonomy" id="1389203"/>
    <lineage>
        <taxon>Eukaryota</taxon>
        <taxon>Fungi</taxon>
        <taxon>Dikarya</taxon>
        <taxon>Basidiomycota</taxon>
        <taxon>Pucciniomycotina</taxon>
        <taxon>Pucciniomycetes</taxon>
        <taxon>Pucciniales</taxon>
        <taxon>Sphaerophragmiaceae</taxon>
        <taxon>Austropuccinia</taxon>
    </lineage>
</organism>
<name>A0A9Q3DRB8_9BASI</name>
<dbReference type="AlphaFoldDB" id="A0A9Q3DRB8"/>
<evidence type="ECO:0000256" key="1">
    <source>
        <dbReference type="SAM" id="MobiDB-lite"/>
    </source>
</evidence>
<feature type="region of interest" description="Disordered" evidence="1">
    <location>
        <begin position="43"/>
        <end position="82"/>
    </location>
</feature>
<comment type="caution">
    <text evidence="2">The sequence shown here is derived from an EMBL/GenBank/DDBJ whole genome shotgun (WGS) entry which is preliminary data.</text>
</comment>
<feature type="compositionally biased region" description="Polar residues" evidence="1">
    <location>
        <begin position="61"/>
        <end position="77"/>
    </location>
</feature>
<accession>A0A9Q3DRB8</accession>
<keyword evidence="3" id="KW-1185">Reference proteome</keyword>
<protein>
    <submittedName>
        <fullName evidence="2">Uncharacterized protein</fullName>
    </submittedName>
</protein>
<dbReference type="Proteomes" id="UP000765509">
    <property type="component" value="Unassembled WGS sequence"/>
</dbReference>
<proteinExistence type="predicted"/>
<evidence type="ECO:0000313" key="2">
    <source>
        <dbReference type="EMBL" id="MBW0507884.1"/>
    </source>
</evidence>
<dbReference type="EMBL" id="AVOT02019964">
    <property type="protein sequence ID" value="MBW0507884.1"/>
    <property type="molecule type" value="Genomic_DNA"/>
</dbReference>
<gene>
    <name evidence="2" type="ORF">O181_047599</name>
</gene>
<evidence type="ECO:0000313" key="3">
    <source>
        <dbReference type="Proteomes" id="UP000765509"/>
    </source>
</evidence>